<name>C4R1Y6_KOMPG</name>
<evidence type="ECO:0000313" key="2">
    <source>
        <dbReference type="EMBL" id="CAY69510.1"/>
    </source>
</evidence>
<dbReference type="RefSeq" id="XP_002491790.1">
    <property type="nucleotide sequence ID" value="XM_002491745.1"/>
</dbReference>
<dbReference type="InParanoid" id="C4R1Y6"/>
<dbReference type="AlphaFoldDB" id="C4R1Y6"/>
<evidence type="ECO:0000256" key="1">
    <source>
        <dbReference type="SAM" id="Phobius"/>
    </source>
</evidence>
<evidence type="ECO:0000313" key="3">
    <source>
        <dbReference type="Proteomes" id="UP000000314"/>
    </source>
</evidence>
<keyword evidence="1" id="KW-1133">Transmembrane helix</keyword>
<keyword evidence="1" id="KW-0472">Membrane</keyword>
<dbReference type="KEGG" id="ppa:PAS_chr2-2_0399"/>
<organism evidence="2 3">
    <name type="scientific">Komagataella phaffii (strain GS115 / ATCC 20864)</name>
    <name type="common">Yeast</name>
    <name type="synonym">Pichia pastoris</name>
    <dbReference type="NCBI Taxonomy" id="644223"/>
    <lineage>
        <taxon>Eukaryota</taxon>
        <taxon>Fungi</taxon>
        <taxon>Dikarya</taxon>
        <taxon>Ascomycota</taxon>
        <taxon>Saccharomycotina</taxon>
        <taxon>Pichiomycetes</taxon>
        <taxon>Pichiales</taxon>
        <taxon>Pichiaceae</taxon>
        <taxon>Komagataella</taxon>
    </lineage>
</organism>
<proteinExistence type="predicted"/>
<dbReference type="GeneID" id="8199106"/>
<dbReference type="Proteomes" id="UP000000314">
    <property type="component" value="Chromosome 2"/>
</dbReference>
<dbReference type="EMBL" id="FN392320">
    <property type="protein sequence ID" value="CAY69510.1"/>
    <property type="molecule type" value="Genomic_DNA"/>
</dbReference>
<feature type="transmembrane region" description="Helical" evidence="1">
    <location>
        <begin position="12"/>
        <end position="36"/>
    </location>
</feature>
<gene>
    <name evidence="2" type="ordered locus">PAS_chr2-2_0399</name>
</gene>
<dbReference type="HOGENOM" id="CLU_3143604_0_0_1"/>
<keyword evidence="1" id="KW-0812">Transmembrane</keyword>
<accession>C4R1Y6</accession>
<reference evidence="2 3" key="1">
    <citation type="journal article" date="2009" name="Nat. Biotechnol.">
        <title>Genome sequence of the recombinant protein production host Pichia pastoris.</title>
        <authorList>
            <person name="De Schutter K."/>
            <person name="Lin Y.C."/>
            <person name="Tiels P."/>
            <person name="Van Hecke A."/>
            <person name="Glinka S."/>
            <person name="Weber-Lehmann J."/>
            <person name="Rouze P."/>
            <person name="Van de Peer Y."/>
            <person name="Callewaert N."/>
        </authorList>
    </citation>
    <scope>NUCLEOTIDE SEQUENCE [LARGE SCALE GENOMIC DNA]</scope>
    <source>
        <strain evidence="3">GS115 / ATCC 20864</strain>
    </source>
</reference>
<keyword evidence="3" id="KW-1185">Reference proteome</keyword>
<sequence length="49" mass="5690">MLNTHNVPSSILGRIIIFTHFSLHFFFCSIFIGVVIKTLTKYSNKLNYI</sequence>
<protein>
    <submittedName>
        <fullName evidence="2">Uncharacterized protein</fullName>
    </submittedName>
</protein>